<feature type="compositionally biased region" description="Basic and acidic residues" evidence="1">
    <location>
        <begin position="173"/>
        <end position="185"/>
    </location>
</feature>
<evidence type="ECO:0000313" key="3">
    <source>
        <dbReference type="EMBL" id="SBR86726.1"/>
    </source>
</evidence>
<dbReference type="InterPro" id="IPR044822">
    <property type="entry name" value="Myb_DNA-bind_4"/>
</dbReference>
<dbReference type="Pfam" id="PF13837">
    <property type="entry name" value="Myb_DNA-bind_4"/>
    <property type="match status" value="1"/>
</dbReference>
<reference evidence="3" key="1">
    <citation type="submission" date="2016-05" db="EMBL/GenBank/DDBJ databases">
        <authorList>
            <person name="Lavstsen T."/>
            <person name="Jespersen J.S."/>
        </authorList>
    </citation>
    <scope>NUCLEOTIDE SEQUENCE</scope>
    <source>
        <tissue evidence="3">Brain</tissue>
    </source>
</reference>
<evidence type="ECO:0000259" key="2">
    <source>
        <dbReference type="Pfam" id="PF13837"/>
    </source>
</evidence>
<dbReference type="Gene3D" id="1.10.10.60">
    <property type="entry name" value="Homeodomain-like"/>
    <property type="match status" value="1"/>
</dbReference>
<reference evidence="3" key="2">
    <citation type="submission" date="2016-06" db="EMBL/GenBank/DDBJ databases">
        <title>The genome of a short-lived fish provides insights into sex chromosome evolution and the genetic control of aging.</title>
        <authorList>
            <person name="Reichwald K."/>
            <person name="Felder M."/>
            <person name="Petzold A."/>
            <person name="Koch P."/>
            <person name="Groth M."/>
            <person name="Platzer M."/>
        </authorList>
    </citation>
    <scope>NUCLEOTIDE SEQUENCE</scope>
    <source>
        <tissue evidence="3">Brain</tissue>
    </source>
</reference>
<gene>
    <name evidence="3" type="primary">SI:CH211-174J14.2</name>
</gene>
<feature type="region of interest" description="Disordered" evidence="1">
    <location>
        <begin position="173"/>
        <end position="245"/>
    </location>
</feature>
<evidence type="ECO:0000256" key="1">
    <source>
        <dbReference type="SAM" id="MobiDB-lite"/>
    </source>
</evidence>
<accession>A0A1A8PZQ8</accession>
<dbReference type="AlphaFoldDB" id="A0A1A8PZQ8"/>
<feature type="non-terminal residue" evidence="3">
    <location>
        <position position="1"/>
    </location>
</feature>
<protein>
    <submittedName>
        <fullName evidence="3">Si:ch211-174j14.2</fullName>
    </submittedName>
</protein>
<name>A0A1A8PZQ8_9TELE</name>
<feature type="compositionally biased region" description="Polar residues" evidence="1">
    <location>
        <begin position="201"/>
        <end position="213"/>
    </location>
</feature>
<organism evidence="3">
    <name type="scientific">Nothobranchius pienaari</name>
    <dbReference type="NCBI Taxonomy" id="704102"/>
    <lineage>
        <taxon>Eukaryota</taxon>
        <taxon>Metazoa</taxon>
        <taxon>Chordata</taxon>
        <taxon>Craniata</taxon>
        <taxon>Vertebrata</taxon>
        <taxon>Euteleostomi</taxon>
        <taxon>Actinopterygii</taxon>
        <taxon>Neopterygii</taxon>
        <taxon>Teleostei</taxon>
        <taxon>Neoteleostei</taxon>
        <taxon>Acanthomorphata</taxon>
        <taxon>Ovalentaria</taxon>
        <taxon>Atherinomorphae</taxon>
        <taxon>Cyprinodontiformes</taxon>
        <taxon>Nothobranchiidae</taxon>
        <taxon>Nothobranchius</taxon>
    </lineage>
</organism>
<dbReference type="PANTHER" id="PTHR47595:SF1">
    <property type="entry name" value="MYB_SANT-LIKE DNA-BINDING DOMAIN-CONTAINING PROTEIN"/>
    <property type="match status" value="1"/>
</dbReference>
<feature type="domain" description="Myb/SANT-like DNA-binding" evidence="2">
    <location>
        <begin position="47"/>
        <end position="135"/>
    </location>
</feature>
<feature type="compositionally biased region" description="Basic and acidic residues" evidence="1">
    <location>
        <begin position="231"/>
        <end position="245"/>
    </location>
</feature>
<dbReference type="EMBL" id="HAEG01010284">
    <property type="protein sequence ID" value="SBR86726.1"/>
    <property type="molecule type" value="Transcribed_RNA"/>
</dbReference>
<dbReference type="PANTHER" id="PTHR47595">
    <property type="entry name" value="HEAT SHOCK 70 KDA PROTEIN 14"/>
    <property type="match status" value="1"/>
</dbReference>
<sequence>GDRGALCAARSRIYHVTGKVYHVMSLLSTKTQRKEGEHLNSISNMSTNWTDSEIRDLLTVRGDMIIMKSIQGTARDSVTYDRLITKLRDLGTHRSKQQAISKLKALKRRYHEVCDHNRRSGNDRMEWSYFDLCEAIWGAQKTTNPAVVRGSMAAASNQPEDCSEASCSCRERAQEDATDGSENHRPQVASDNDCSSIAGPSCSTPSQAASSTPRQRKRKRDKSSYTEWSEALERMDERSHQRDRELMQEQREFEQHYIRENLALRRHEAATFQDITSLMRQLVNRFTQQQQE</sequence>
<proteinExistence type="predicted"/>